<dbReference type="Proteomes" id="UP000037178">
    <property type="component" value="Unassembled WGS sequence"/>
</dbReference>
<organism evidence="1 2">
    <name type="scientific">Candidatus Rhodobacter oscarellae</name>
    <dbReference type="NCBI Taxonomy" id="1675527"/>
    <lineage>
        <taxon>Bacteria</taxon>
        <taxon>Pseudomonadati</taxon>
        <taxon>Pseudomonadota</taxon>
        <taxon>Alphaproteobacteria</taxon>
        <taxon>Rhodobacterales</taxon>
        <taxon>Rhodobacter group</taxon>
        <taxon>Rhodobacter</taxon>
    </lineage>
</organism>
<comment type="caution">
    <text evidence="1">The sequence shown here is derived from an EMBL/GenBank/DDBJ whole genome shotgun (WGS) entry which is preliminary data.</text>
</comment>
<accession>A0A0J9E5M7</accession>
<protein>
    <submittedName>
        <fullName evidence="1">Uncharacterized protein</fullName>
    </submittedName>
</protein>
<keyword evidence="2" id="KW-1185">Reference proteome</keyword>
<dbReference type="AlphaFoldDB" id="A0A0J9E5M7"/>
<evidence type="ECO:0000313" key="1">
    <source>
        <dbReference type="EMBL" id="KMW57986.1"/>
    </source>
</evidence>
<gene>
    <name evidence="1" type="ORF">AIOL_002954</name>
</gene>
<name>A0A0J9E5M7_9RHOB</name>
<reference evidence="1 2" key="1">
    <citation type="submission" date="2015-06" db="EMBL/GenBank/DDBJ databases">
        <title>Draft genome sequence of an Alphaproteobacteria species associated to the Mediterranean sponge Oscarella lobularis.</title>
        <authorList>
            <person name="Jourda C."/>
            <person name="Santini S."/>
            <person name="Claverie J.-M."/>
        </authorList>
    </citation>
    <scope>NUCLEOTIDE SEQUENCE [LARGE SCALE GENOMIC DNA]</scope>
    <source>
        <strain evidence="1">IGS</strain>
    </source>
</reference>
<sequence length="57" mass="6512">MIQQTQQSFQIVCAEFRFEIRKNALCLGRVGRDQTSPLSRDINYGASPIRGMRVPRA</sequence>
<proteinExistence type="predicted"/>
<dbReference type="EMBL" id="LFTY01000002">
    <property type="protein sequence ID" value="KMW57986.1"/>
    <property type="molecule type" value="Genomic_DNA"/>
</dbReference>
<evidence type="ECO:0000313" key="2">
    <source>
        <dbReference type="Proteomes" id="UP000037178"/>
    </source>
</evidence>